<evidence type="ECO:0000313" key="2">
    <source>
        <dbReference type="Proteomes" id="UP001055879"/>
    </source>
</evidence>
<dbReference type="Proteomes" id="UP001055879">
    <property type="component" value="Linkage Group LG06"/>
</dbReference>
<comment type="caution">
    <text evidence="1">The sequence shown here is derived from an EMBL/GenBank/DDBJ whole genome shotgun (WGS) entry which is preliminary data.</text>
</comment>
<keyword evidence="2" id="KW-1185">Reference proteome</keyword>
<proteinExistence type="predicted"/>
<gene>
    <name evidence="1" type="ORF">L6452_19174</name>
</gene>
<accession>A0ACB9B7Z0</accession>
<dbReference type="EMBL" id="CM042052">
    <property type="protein sequence ID" value="KAI3718310.1"/>
    <property type="molecule type" value="Genomic_DNA"/>
</dbReference>
<reference evidence="2" key="1">
    <citation type="journal article" date="2022" name="Mol. Ecol. Resour.">
        <title>The genomes of chicory, endive, great burdock and yacon provide insights into Asteraceae palaeo-polyploidization history and plant inulin production.</title>
        <authorList>
            <person name="Fan W."/>
            <person name="Wang S."/>
            <person name="Wang H."/>
            <person name="Wang A."/>
            <person name="Jiang F."/>
            <person name="Liu H."/>
            <person name="Zhao H."/>
            <person name="Xu D."/>
            <person name="Zhang Y."/>
        </authorList>
    </citation>
    <scope>NUCLEOTIDE SEQUENCE [LARGE SCALE GENOMIC DNA]</scope>
    <source>
        <strain evidence="2">cv. Niubang</strain>
    </source>
</reference>
<reference evidence="1 2" key="2">
    <citation type="journal article" date="2022" name="Mol. Ecol. Resour.">
        <title>The genomes of chicory, endive, great burdock and yacon provide insights into Asteraceae paleo-polyploidization history and plant inulin production.</title>
        <authorList>
            <person name="Fan W."/>
            <person name="Wang S."/>
            <person name="Wang H."/>
            <person name="Wang A."/>
            <person name="Jiang F."/>
            <person name="Liu H."/>
            <person name="Zhao H."/>
            <person name="Xu D."/>
            <person name="Zhang Y."/>
        </authorList>
    </citation>
    <scope>NUCLEOTIDE SEQUENCE [LARGE SCALE GENOMIC DNA]</scope>
    <source>
        <strain evidence="2">cv. Niubang</strain>
    </source>
</reference>
<evidence type="ECO:0000313" key="1">
    <source>
        <dbReference type="EMBL" id="KAI3718310.1"/>
    </source>
</evidence>
<name>A0ACB9B7Z0_ARCLA</name>
<sequence length="187" mass="21897">MKKKKEEKQREEPDDDKDMEIDEENEEYERHKVEKLNKVTEKLSKSKSLYETETESQSESESLGEEEEFEKDFKDDWTNMDEDYLEEENDALQIANVPEIDKETHRLAVVKLDWNQVQLLLRTVCHVKFNHCLNSLNSDKRIMLSVQLCIGPLFTGLRSRLPVGLMSEAAFYSHLGLLGLFEFDFGS</sequence>
<organism evidence="1 2">
    <name type="scientific">Arctium lappa</name>
    <name type="common">Greater burdock</name>
    <name type="synonym">Lappa major</name>
    <dbReference type="NCBI Taxonomy" id="4217"/>
    <lineage>
        <taxon>Eukaryota</taxon>
        <taxon>Viridiplantae</taxon>
        <taxon>Streptophyta</taxon>
        <taxon>Embryophyta</taxon>
        <taxon>Tracheophyta</taxon>
        <taxon>Spermatophyta</taxon>
        <taxon>Magnoliopsida</taxon>
        <taxon>eudicotyledons</taxon>
        <taxon>Gunneridae</taxon>
        <taxon>Pentapetalae</taxon>
        <taxon>asterids</taxon>
        <taxon>campanulids</taxon>
        <taxon>Asterales</taxon>
        <taxon>Asteraceae</taxon>
        <taxon>Carduoideae</taxon>
        <taxon>Cardueae</taxon>
        <taxon>Arctiinae</taxon>
        <taxon>Arctium</taxon>
    </lineage>
</organism>
<protein>
    <submittedName>
        <fullName evidence="1">Uncharacterized protein</fullName>
    </submittedName>
</protein>